<dbReference type="NCBIfam" id="TIGR03779">
    <property type="entry name" value="Bac_Flav_CT_M"/>
    <property type="match status" value="1"/>
</dbReference>
<evidence type="ECO:0000259" key="4">
    <source>
        <dbReference type="Pfam" id="PF12508"/>
    </source>
</evidence>
<dbReference type="Pfam" id="PF12508">
    <property type="entry name" value="Transposon_TraM"/>
    <property type="match status" value="1"/>
</dbReference>
<dbReference type="RefSeq" id="WP_318349234.1">
    <property type="nucleotide sequence ID" value="NZ_AP018694.1"/>
</dbReference>
<organism evidence="5 6">
    <name type="scientific">Aquipluma nitroreducens</name>
    <dbReference type="NCBI Taxonomy" id="2010828"/>
    <lineage>
        <taxon>Bacteria</taxon>
        <taxon>Pseudomonadati</taxon>
        <taxon>Bacteroidota</taxon>
        <taxon>Bacteroidia</taxon>
        <taxon>Marinilabiliales</taxon>
        <taxon>Prolixibacteraceae</taxon>
        <taxon>Aquipluma</taxon>
    </lineage>
</organism>
<keyword evidence="1" id="KW-0175">Coiled coil</keyword>
<feature type="region of interest" description="Disordered" evidence="2">
    <location>
        <begin position="123"/>
        <end position="142"/>
    </location>
</feature>
<dbReference type="AlphaFoldDB" id="A0A5K7S3T1"/>
<sequence>MNENQITEEKQALSSAQKQTMKKYAVFALMFVVFTACIWLIFAPSADKKTKTEASQGLNTNLPAPKAQTIIGDKKAAYEDEQLKEKRTEKMRSLQDFATILGKEKGNQESVLSLTDNKQKTFQKTTSNHITPKTGSRTESSIQKSVTAYRDINRTLGSFYESPKEDPEKERLAKELEELKVKLAEKENRKSNVDEQMAVMEKSYQMAAKYIPQMQGQTSLQSTVEQPSKATTKPNIMPVSQVSERIVSSLQQDAGISQVHAESKVPIQETNNGFYTVSDEKLKSDLKNTIAACVHNDQTIVDGQSVRLRLTEQLQVGNSIVPSNAIISGTARIQGERMGITVNSLEYDGLILPVELTVYDTDGQRGIYIPNTGTVNAAKEIVANMGTSAGTSISLTSNASQQLIADLGRSAIQGTSQYMAKKLREVKVNLKAGYKVLLLPGNK</sequence>
<keyword evidence="3" id="KW-1133">Transmembrane helix</keyword>
<dbReference type="InterPro" id="IPR055407">
    <property type="entry name" value="TraM_C"/>
</dbReference>
<evidence type="ECO:0000313" key="6">
    <source>
        <dbReference type="Proteomes" id="UP001193389"/>
    </source>
</evidence>
<name>A0A5K7S3T1_9BACT</name>
<keyword evidence="3" id="KW-0812">Transmembrane</keyword>
<feature type="domain" description="Conjugative transposon TraM C-terminal" evidence="4">
    <location>
        <begin position="290"/>
        <end position="438"/>
    </location>
</feature>
<evidence type="ECO:0000256" key="2">
    <source>
        <dbReference type="SAM" id="MobiDB-lite"/>
    </source>
</evidence>
<feature type="coiled-coil region" evidence="1">
    <location>
        <begin position="169"/>
        <end position="203"/>
    </location>
</feature>
<keyword evidence="3" id="KW-0472">Membrane</keyword>
<accession>A0A5K7S3T1</accession>
<evidence type="ECO:0000256" key="3">
    <source>
        <dbReference type="SAM" id="Phobius"/>
    </source>
</evidence>
<gene>
    <name evidence="5" type="ORF">AQPE_0272</name>
</gene>
<reference evidence="5" key="1">
    <citation type="journal article" date="2020" name="Int. J. Syst. Evol. Microbiol.">
        <title>Aquipluma nitroreducens gen. nov. sp. nov., a novel facultatively anaerobic bacterium isolated from a freshwater lake.</title>
        <authorList>
            <person name="Watanabe M."/>
            <person name="Kojima H."/>
            <person name="Fukui M."/>
        </authorList>
    </citation>
    <scope>NUCLEOTIDE SEQUENCE</scope>
    <source>
        <strain evidence="5">MeG22</strain>
    </source>
</reference>
<dbReference type="KEGG" id="anf:AQPE_0272"/>
<protein>
    <submittedName>
        <fullName evidence="5">Conjugative transposon protein TraM</fullName>
    </submittedName>
</protein>
<dbReference type="Proteomes" id="UP001193389">
    <property type="component" value="Chromosome"/>
</dbReference>
<evidence type="ECO:0000256" key="1">
    <source>
        <dbReference type="SAM" id="Coils"/>
    </source>
</evidence>
<evidence type="ECO:0000313" key="5">
    <source>
        <dbReference type="EMBL" id="BBE16135.1"/>
    </source>
</evidence>
<dbReference type="InterPro" id="IPR022187">
    <property type="entry name" value="Conjug_transposon_TraM"/>
</dbReference>
<keyword evidence="6" id="KW-1185">Reference proteome</keyword>
<feature type="transmembrane region" description="Helical" evidence="3">
    <location>
        <begin position="24"/>
        <end position="42"/>
    </location>
</feature>
<dbReference type="EMBL" id="AP018694">
    <property type="protein sequence ID" value="BBE16135.1"/>
    <property type="molecule type" value="Genomic_DNA"/>
</dbReference>
<proteinExistence type="predicted"/>